<keyword evidence="1" id="KW-0812">Transmembrane</keyword>
<feature type="transmembrane region" description="Helical" evidence="1">
    <location>
        <begin position="52"/>
        <end position="74"/>
    </location>
</feature>
<name>S3D7A2_GLAL2</name>
<proteinExistence type="predicted"/>
<feature type="transmembrane region" description="Helical" evidence="1">
    <location>
        <begin position="7"/>
        <end position="32"/>
    </location>
</feature>
<dbReference type="HOGENOM" id="CLU_2399868_0_0_1"/>
<dbReference type="EMBL" id="KE145356">
    <property type="protein sequence ID" value="EPE34367.1"/>
    <property type="molecule type" value="Genomic_DNA"/>
</dbReference>
<sequence length="93" mass="10491">MPLHLTSFLFVEIVILTTLATLILAFPTNPVVPITTLTYLHVRDENKRETTILIAAILGIAGSVILIVCVKWYLWKEKKSETERASRGAREIE</sequence>
<keyword evidence="1" id="KW-1133">Transmembrane helix</keyword>
<dbReference type="KEGG" id="glz:GLAREA_10061"/>
<dbReference type="Proteomes" id="UP000016922">
    <property type="component" value="Unassembled WGS sequence"/>
</dbReference>
<evidence type="ECO:0000256" key="1">
    <source>
        <dbReference type="SAM" id="Phobius"/>
    </source>
</evidence>
<dbReference type="AlphaFoldDB" id="S3D7A2"/>
<dbReference type="GeneID" id="19469108"/>
<protein>
    <submittedName>
        <fullName evidence="2">Uncharacterized protein</fullName>
    </submittedName>
</protein>
<keyword evidence="3" id="KW-1185">Reference proteome</keyword>
<accession>S3D7A2</accession>
<keyword evidence="1" id="KW-0472">Membrane</keyword>
<reference evidence="2 3" key="1">
    <citation type="journal article" date="2013" name="BMC Genomics">
        <title>Genomics-driven discovery of the pneumocandin biosynthetic gene cluster in the fungus Glarea lozoyensis.</title>
        <authorList>
            <person name="Chen L."/>
            <person name="Yue Q."/>
            <person name="Zhang X."/>
            <person name="Xiang M."/>
            <person name="Wang C."/>
            <person name="Li S."/>
            <person name="Che Y."/>
            <person name="Ortiz-Lopez F.J."/>
            <person name="Bills G.F."/>
            <person name="Liu X."/>
            <person name="An Z."/>
        </authorList>
    </citation>
    <scope>NUCLEOTIDE SEQUENCE [LARGE SCALE GENOMIC DNA]</scope>
    <source>
        <strain evidence="3">ATCC 20868 / MF5171</strain>
    </source>
</reference>
<evidence type="ECO:0000313" key="3">
    <source>
        <dbReference type="Proteomes" id="UP000016922"/>
    </source>
</evidence>
<organism evidence="2 3">
    <name type="scientific">Glarea lozoyensis (strain ATCC 20868 / MF5171)</name>
    <dbReference type="NCBI Taxonomy" id="1116229"/>
    <lineage>
        <taxon>Eukaryota</taxon>
        <taxon>Fungi</taxon>
        <taxon>Dikarya</taxon>
        <taxon>Ascomycota</taxon>
        <taxon>Pezizomycotina</taxon>
        <taxon>Leotiomycetes</taxon>
        <taxon>Helotiales</taxon>
        <taxon>Helotiaceae</taxon>
        <taxon>Glarea</taxon>
    </lineage>
</organism>
<dbReference type="RefSeq" id="XP_008078302.1">
    <property type="nucleotide sequence ID" value="XM_008080111.1"/>
</dbReference>
<gene>
    <name evidence="2" type="ORF">GLAREA_10061</name>
</gene>
<evidence type="ECO:0000313" key="2">
    <source>
        <dbReference type="EMBL" id="EPE34367.1"/>
    </source>
</evidence>